<organism evidence="1 2">
    <name type="scientific">Aquifex aeolicus</name>
    <dbReference type="NCBI Taxonomy" id="63363"/>
    <lineage>
        <taxon>Bacteria</taxon>
        <taxon>Pseudomonadati</taxon>
        <taxon>Aquificota</taxon>
        <taxon>Aquificia</taxon>
        <taxon>Aquificales</taxon>
        <taxon>Aquificaceae</taxon>
        <taxon>Aquifex</taxon>
    </lineage>
</organism>
<name>A0A9D0YPR6_AQUAO</name>
<dbReference type="InterPro" id="IPR011990">
    <property type="entry name" value="TPR-like_helical_dom_sf"/>
</dbReference>
<reference evidence="1" key="1">
    <citation type="journal article" date="2020" name="ISME J.">
        <title>Gammaproteobacteria mediating utilization of methyl-, sulfur- and petroleum organic compounds in deep ocean hydrothermal plumes.</title>
        <authorList>
            <person name="Zhou Z."/>
            <person name="Liu Y."/>
            <person name="Pan J."/>
            <person name="Cron B.R."/>
            <person name="Toner B.M."/>
            <person name="Anantharaman K."/>
            <person name="Breier J.A."/>
            <person name="Dick G.J."/>
            <person name="Li M."/>
        </authorList>
    </citation>
    <scope>NUCLEOTIDE SEQUENCE</scope>
    <source>
        <strain evidence="1">SZUA-1501</strain>
    </source>
</reference>
<dbReference type="SUPFAM" id="SSF48452">
    <property type="entry name" value="TPR-like"/>
    <property type="match status" value="1"/>
</dbReference>
<dbReference type="EMBL" id="DQVE01000041">
    <property type="protein sequence ID" value="HIP98446.1"/>
    <property type="molecule type" value="Genomic_DNA"/>
</dbReference>
<dbReference type="AlphaFoldDB" id="A0A9D0YPR6"/>
<dbReference type="Proteomes" id="UP000606463">
    <property type="component" value="Unassembled WGS sequence"/>
</dbReference>
<proteinExistence type="predicted"/>
<evidence type="ECO:0000313" key="1">
    <source>
        <dbReference type="EMBL" id="HIP98446.1"/>
    </source>
</evidence>
<accession>A0A9D0YPR6</accession>
<sequence>MRHLILLLSLPIELALSLSYERIKKDYYKSFVYEKLGDYKNPIRVLMEVDKAYPNGYTVNLRLGWLYYLLGNYENSIYQ</sequence>
<evidence type="ECO:0008006" key="3">
    <source>
        <dbReference type="Google" id="ProtNLM"/>
    </source>
</evidence>
<dbReference type="Gene3D" id="1.25.40.10">
    <property type="entry name" value="Tetratricopeptide repeat domain"/>
    <property type="match status" value="1"/>
</dbReference>
<protein>
    <recommendedName>
        <fullName evidence="3">Tetratricopeptide repeat protein</fullName>
    </recommendedName>
</protein>
<gene>
    <name evidence="1" type="ORF">EYH37_03680</name>
</gene>
<evidence type="ECO:0000313" key="2">
    <source>
        <dbReference type="Proteomes" id="UP000606463"/>
    </source>
</evidence>
<comment type="caution">
    <text evidence="1">The sequence shown here is derived from an EMBL/GenBank/DDBJ whole genome shotgun (WGS) entry which is preliminary data.</text>
</comment>